<dbReference type="GO" id="GO:0004674">
    <property type="term" value="F:protein serine/threonine kinase activity"/>
    <property type="evidence" value="ECO:0007669"/>
    <property type="project" value="TreeGrafter"/>
</dbReference>
<accession>A0A4V4HF71</accession>
<feature type="domain" description="Protein kinase" evidence="1">
    <location>
        <begin position="101"/>
        <end position="375"/>
    </location>
</feature>
<dbReference type="Pfam" id="PF07714">
    <property type="entry name" value="PK_Tyr_Ser-Thr"/>
    <property type="match status" value="1"/>
</dbReference>
<dbReference type="InterPro" id="IPR011009">
    <property type="entry name" value="Kinase-like_dom_sf"/>
</dbReference>
<sequence length="425" mass="48048">MLQTFFSRKKKPARKPTVAEVDDARTILKQLELIFNDREEYRRLLTQRGSLAQALLDLLQTLYDYPGINRKLRSNISTAIIRLSRHSGLYPRCFTLHNIEKIGDHPVAAGGFGEIWKGLLGDQLACLKVVKVYGDSEVEKLVKEFLKEAILWRQLDHPNVLPFLGLYFLDASKQRVCLISPWMENGNLTRYLKENPQGSTDRVILAYDVACGLTYLHEKKVIHGDLKGVNILITAAGRATIADFGLSRLMESETLALSSRGSRTVRGTARWLAPECLVQNEPLSYQSDIYAYGCVCYEIFTDHVPFHHCTYDVAVVFELVNGNRPTRTSQLDNVIWSIMQDCWREDPSERPAANTLPVRFALLRDGDIINPEAWLDPSPPRLWHNVQYPEICPSGSELEGFLRSGSLRSLLSQKPDTSAQSPSTS</sequence>
<name>A0A4V4HF71_DENBC</name>
<dbReference type="PANTHER" id="PTHR44329">
    <property type="entry name" value="SERINE/THREONINE-PROTEIN KINASE TNNI3K-RELATED"/>
    <property type="match status" value="1"/>
</dbReference>
<organism evidence="2 3">
    <name type="scientific">Dendrothele bispora (strain CBS 962.96)</name>
    <dbReference type="NCBI Taxonomy" id="1314807"/>
    <lineage>
        <taxon>Eukaryota</taxon>
        <taxon>Fungi</taxon>
        <taxon>Dikarya</taxon>
        <taxon>Basidiomycota</taxon>
        <taxon>Agaricomycotina</taxon>
        <taxon>Agaricomycetes</taxon>
        <taxon>Agaricomycetidae</taxon>
        <taxon>Agaricales</taxon>
        <taxon>Agaricales incertae sedis</taxon>
        <taxon>Dendrothele</taxon>
    </lineage>
</organism>
<reference evidence="2 3" key="1">
    <citation type="journal article" date="2019" name="Nat. Ecol. Evol.">
        <title>Megaphylogeny resolves global patterns of mushroom evolution.</title>
        <authorList>
            <person name="Varga T."/>
            <person name="Krizsan K."/>
            <person name="Foldi C."/>
            <person name="Dima B."/>
            <person name="Sanchez-Garcia M."/>
            <person name="Sanchez-Ramirez S."/>
            <person name="Szollosi G.J."/>
            <person name="Szarkandi J.G."/>
            <person name="Papp V."/>
            <person name="Albert L."/>
            <person name="Andreopoulos W."/>
            <person name="Angelini C."/>
            <person name="Antonin V."/>
            <person name="Barry K.W."/>
            <person name="Bougher N.L."/>
            <person name="Buchanan P."/>
            <person name="Buyck B."/>
            <person name="Bense V."/>
            <person name="Catcheside P."/>
            <person name="Chovatia M."/>
            <person name="Cooper J."/>
            <person name="Damon W."/>
            <person name="Desjardin D."/>
            <person name="Finy P."/>
            <person name="Geml J."/>
            <person name="Haridas S."/>
            <person name="Hughes K."/>
            <person name="Justo A."/>
            <person name="Karasinski D."/>
            <person name="Kautmanova I."/>
            <person name="Kiss B."/>
            <person name="Kocsube S."/>
            <person name="Kotiranta H."/>
            <person name="LaButti K.M."/>
            <person name="Lechner B.E."/>
            <person name="Liimatainen K."/>
            <person name="Lipzen A."/>
            <person name="Lukacs Z."/>
            <person name="Mihaltcheva S."/>
            <person name="Morgado L.N."/>
            <person name="Niskanen T."/>
            <person name="Noordeloos M.E."/>
            <person name="Ohm R.A."/>
            <person name="Ortiz-Santana B."/>
            <person name="Ovrebo C."/>
            <person name="Racz N."/>
            <person name="Riley R."/>
            <person name="Savchenko A."/>
            <person name="Shiryaev A."/>
            <person name="Soop K."/>
            <person name="Spirin V."/>
            <person name="Szebenyi C."/>
            <person name="Tomsovsky M."/>
            <person name="Tulloss R.E."/>
            <person name="Uehling J."/>
            <person name="Grigoriev I.V."/>
            <person name="Vagvolgyi C."/>
            <person name="Papp T."/>
            <person name="Martin F.M."/>
            <person name="Miettinen O."/>
            <person name="Hibbett D.S."/>
            <person name="Nagy L.G."/>
        </authorList>
    </citation>
    <scope>NUCLEOTIDE SEQUENCE [LARGE SCALE GENOMIC DNA]</scope>
    <source>
        <strain evidence="2 3">CBS 962.96</strain>
    </source>
</reference>
<dbReference type="InterPro" id="IPR000719">
    <property type="entry name" value="Prot_kinase_dom"/>
</dbReference>
<dbReference type="PROSITE" id="PS00108">
    <property type="entry name" value="PROTEIN_KINASE_ST"/>
    <property type="match status" value="1"/>
</dbReference>
<dbReference type="EMBL" id="ML179237">
    <property type="protein sequence ID" value="THU93875.1"/>
    <property type="molecule type" value="Genomic_DNA"/>
</dbReference>
<dbReference type="SMART" id="SM00220">
    <property type="entry name" value="S_TKc"/>
    <property type="match status" value="1"/>
</dbReference>
<proteinExistence type="predicted"/>
<dbReference type="Gene3D" id="1.10.510.10">
    <property type="entry name" value="Transferase(Phosphotransferase) domain 1"/>
    <property type="match status" value="1"/>
</dbReference>
<dbReference type="GO" id="GO:0005524">
    <property type="term" value="F:ATP binding"/>
    <property type="evidence" value="ECO:0007669"/>
    <property type="project" value="InterPro"/>
</dbReference>
<dbReference type="PROSITE" id="PS50011">
    <property type="entry name" value="PROTEIN_KINASE_DOM"/>
    <property type="match status" value="1"/>
</dbReference>
<dbReference type="SUPFAM" id="SSF56112">
    <property type="entry name" value="Protein kinase-like (PK-like)"/>
    <property type="match status" value="1"/>
</dbReference>
<keyword evidence="2" id="KW-0418">Kinase</keyword>
<dbReference type="InterPro" id="IPR008271">
    <property type="entry name" value="Ser/Thr_kinase_AS"/>
</dbReference>
<dbReference type="PANTHER" id="PTHR44329:SF214">
    <property type="entry name" value="PROTEIN KINASE DOMAIN-CONTAINING PROTEIN"/>
    <property type="match status" value="1"/>
</dbReference>
<protein>
    <submittedName>
        <fullName evidence="2">Kinase-like protein</fullName>
    </submittedName>
</protein>
<dbReference type="Proteomes" id="UP000297245">
    <property type="component" value="Unassembled WGS sequence"/>
</dbReference>
<dbReference type="InterPro" id="IPR051681">
    <property type="entry name" value="Ser/Thr_Kinases-Pseudokinases"/>
</dbReference>
<evidence type="ECO:0000313" key="3">
    <source>
        <dbReference type="Proteomes" id="UP000297245"/>
    </source>
</evidence>
<dbReference type="PRINTS" id="PR00109">
    <property type="entry name" value="TYRKINASE"/>
</dbReference>
<dbReference type="OrthoDB" id="4062651at2759"/>
<dbReference type="InterPro" id="IPR001245">
    <property type="entry name" value="Ser-Thr/Tyr_kinase_cat_dom"/>
</dbReference>
<dbReference type="AlphaFoldDB" id="A0A4V4HF71"/>
<keyword evidence="2" id="KW-0808">Transferase</keyword>
<keyword evidence="3" id="KW-1185">Reference proteome</keyword>
<gene>
    <name evidence="2" type="ORF">K435DRAFT_669398</name>
</gene>
<evidence type="ECO:0000259" key="1">
    <source>
        <dbReference type="PROSITE" id="PS50011"/>
    </source>
</evidence>
<evidence type="ECO:0000313" key="2">
    <source>
        <dbReference type="EMBL" id="THU93875.1"/>
    </source>
</evidence>